<name>A0A5N5WST3_9EURO</name>
<keyword evidence="2" id="KW-0732">Signal</keyword>
<gene>
    <name evidence="3" type="ORF">BDV29DRAFT_15841</name>
</gene>
<protein>
    <submittedName>
        <fullName evidence="3">Uncharacterized protein</fullName>
    </submittedName>
</protein>
<accession>A0A5N5WST3</accession>
<evidence type="ECO:0000256" key="2">
    <source>
        <dbReference type="SAM" id="SignalP"/>
    </source>
</evidence>
<keyword evidence="4" id="KW-1185">Reference proteome</keyword>
<proteinExistence type="predicted"/>
<evidence type="ECO:0000313" key="4">
    <source>
        <dbReference type="Proteomes" id="UP000326565"/>
    </source>
</evidence>
<feature type="compositionally biased region" description="Polar residues" evidence="1">
    <location>
        <begin position="119"/>
        <end position="160"/>
    </location>
</feature>
<feature type="compositionally biased region" description="Low complexity" evidence="1">
    <location>
        <begin position="76"/>
        <end position="87"/>
    </location>
</feature>
<reference evidence="3 4" key="1">
    <citation type="submission" date="2019-04" db="EMBL/GenBank/DDBJ databases">
        <title>Friends and foes A comparative genomics study of 23 Aspergillus species from section Flavi.</title>
        <authorList>
            <consortium name="DOE Joint Genome Institute"/>
            <person name="Kjaerbolling I."/>
            <person name="Vesth T."/>
            <person name="Frisvad J.C."/>
            <person name="Nybo J.L."/>
            <person name="Theobald S."/>
            <person name="Kildgaard S."/>
            <person name="Isbrandt T."/>
            <person name="Kuo A."/>
            <person name="Sato A."/>
            <person name="Lyhne E.K."/>
            <person name="Kogle M.E."/>
            <person name="Wiebenga A."/>
            <person name="Kun R.S."/>
            <person name="Lubbers R.J."/>
            <person name="Makela M.R."/>
            <person name="Barry K."/>
            <person name="Chovatia M."/>
            <person name="Clum A."/>
            <person name="Daum C."/>
            <person name="Haridas S."/>
            <person name="He G."/>
            <person name="LaButti K."/>
            <person name="Lipzen A."/>
            <person name="Mondo S."/>
            <person name="Riley R."/>
            <person name="Salamov A."/>
            <person name="Simmons B.A."/>
            <person name="Magnuson J.K."/>
            <person name="Henrissat B."/>
            <person name="Mortensen U.H."/>
            <person name="Larsen T.O."/>
            <person name="Devries R.P."/>
            <person name="Grigoriev I.V."/>
            <person name="Machida M."/>
            <person name="Baker S.E."/>
            <person name="Andersen M.R."/>
        </authorList>
    </citation>
    <scope>NUCLEOTIDE SEQUENCE [LARGE SCALE GENOMIC DNA]</scope>
    <source>
        <strain evidence="3 4">CBS 151.66</strain>
    </source>
</reference>
<feature type="signal peptide" evidence="2">
    <location>
        <begin position="1"/>
        <end position="24"/>
    </location>
</feature>
<dbReference type="OrthoDB" id="4510518at2759"/>
<evidence type="ECO:0000256" key="1">
    <source>
        <dbReference type="SAM" id="MobiDB-lite"/>
    </source>
</evidence>
<dbReference type="Proteomes" id="UP000326565">
    <property type="component" value="Unassembled WGS sequence"/>
</dbReference>
<feature type="compositionally biased region" description="Low complexity" evidence="1">
    <location>
        <begin position="94"/>
        <end position="110"/>
    </location>
</feature>
<dbReference type="EMBL" id="ML732268">
    <property type="protein sequence ID" value="KAB8071586.1"/>
    <property type="molecule type" value="Genomic_DNA"/>
</dbReference>
<evidence type="ECO:0000313" key="3">
    <source>
        <dbReference type="EMBL" id="KAB8071586.1"/>
    </source>
</evidence>
<feature type="chain" id="PRO_5025008701" evidence="2">
    <location>
        <begin position="25"/>
        <end position="218"/>
    </location>
</feature>
<feature type="region of interest" description="Disordered" evidence="1">
    <location>
        <begin position="69"/>
        <end position="194"/>
    </location>
</feature>
<dbReference type="AlphaFoldDB" id="A0A5N5WST3"/>
<feature type="compositionally biased region" description="Low complexity" evidence="1">
    <location>
        <begin position="161"/>
        <end position="189"/>
    </location>
</feature>
<organism evidence="3 4">
    <name type="scientific">Aspergillus leporis</name>
    <dbReference type="NCBI Taxonomy" id="41062"/>
    <lineage>
        <taxon>Eukaryota</taxon>
        <taxon>Fungi</taxon>
        <taxon>Dikarya</taxon>
        <taxon>Ascomycota</taxon>
        <taxon>Pezizomycotina</taxon>
        <taxon>Eurotiomycetes</taxon>
        <taxon>Eurotiomycetidae</taxon>
        <taxon>Eurotiales</taxon>
        <taxon>Aspergillaceae</taxon>
        <taxon>Aspergillus</taxon>
        <taxon>Aspergillus subgen. Circumdati</taxon>
    </lineage>
</organism>
<sequence>MATKSFLKLLMFLVVLVLVAVVPAKDVTDELGNVYDDEHMLGIPTFDEPRAVLPRDKFVTVTVTDTVCAPPPAGPPTHATGTTTQAPGNPPAPTITTTTSVTSVGTAPGTTGDGPGTTVSETTATGIPLSTENSLVSSETHGIPGTGTQSPSASTVSSGRPSSTHPTSSQSSGHAVTPTSTSSGSHPTSAAPNEAVARGGMHNALLILAATFVGFFMI</sequence>